<dbReference type="InterPro" id="IPR002994">
    <property type="entry name" value="Surf1/Shy1"/>
</dbReference>
<dbReference type="GO" id="GO:0005743">
    <property type="term" value="C:mitochondrial inner membrane"/>
    <property type="evidence" value="ECO:0007669"/>
    <property type="project" value="UniProtKB-SubCell"/>
</dbReference>
<comment type="function">
    <text evidence="5">Probably involved in the biogenesis of the COX complex.</text>
</comment>
<evidence type="ECO:0000256" key="2">
    <source>
        <dbReference type="ARBA" id="ARBA00022692"/>
    </source>
</evidence>
<dbReference type="CDD" id="cd06662">
    <property type="entry name" value="SURF1"/>
    <property type="match status" value="1"/>
</dbReference>
<dbReference type="PANTHER" id="PTHR23427:SF2">
    <property type="entry name" value="SURFEIT LOCUS PROTEIN 1"/>
    <property type="match status" value="1"/>
</dbReference>
<feature type="region of interest" description="Disordered" evidence="6">
    <location>
        <begin position="292"/>
        <end position="331"/>
    </location>
</feature>
<feature type="compositionally biased region" description="Low complexity" evidence="6">
    <location>
        <begin position="194"/>
        <end position="207"/>
    </location>
</feature>
<evidence type="ECO:0000256" key="5">
    <source>
        <dbReference type="RuleBase" id="RU363076"/>
    </source>
</evidence>
<keyword evidence="5" id="KW-0999">Mitochondrion inner membrane</keyword>
<dbReference type="PANTHER" id="PTHR23427">
    <property type="entry name" value="SURFEIT LOCUS PROTEIN"/>
    <property type="match status" value="1"/>
</dbReference>
<dbReference type="Proteomes" id="UP000612055">
    <property type="component" value="Unassembled WGS sequence"/>
</dbReference>
<evidence type="ECO:0000256" key="6">
    <source>
        <dbReference type="SAM" id="MobiDB-lite"/>
    </source>
</evidence>
<name>A0A836BYE5_9CHLO</name>
<keyword evidence="8" id="KW-1185">Reference proteome</keyword>
<evidence type="ECO:0000256" key="1">
    <source>
        <dbReference type="ARBA" id="ARBA00004370"/>
    </source>
</evidence>
<evidence type="ECO:0000313" key="7">
    <source>
        <dbReference type="EMBL" id="KAG2493510.1"/>
    </source>
</evidence>
<evidence type="ECO:0000256" key="4">
    <source>
        <dbReference type="ARBA" id="ARBA00023136"/>
    </source>
</evidence>
<reference evidence="7" key="1">
    <citation type="journal article" date="2020" name="bioRxiv">
        <title>Comparative genomics of Chlamydomonas.</title>
        <authorList>
            <person name="Craig R.J."/>
            <person name="Hasan A.R."/>
            <person name="Ness R.W."/>
            <person name="Keightley P.D."/>
        </authorList>
    </citation>
    <scope>NUCLEOTIDE SEQUENCE</scope>
    <source>
        <strain evidence="7">CCAP 11/70</strain>
    </source>
</reference>
<feature type="compositionally biased region" description="Pro residues" evidence="6">
    <location>
        <begin position="222"/>
        <end position="235"/>
    </location>
</feature>
<protein>
    <recommendedName>
        <fullName evidence="5">SURF1-like protein</fullName>
    </recommendedName>
</protein>
<feature type="region of interest" description="Disordered" evidence="6">
    <location>
        <begin position="194"/>
        <end position="239"/>
    </location>
</feature>
<keyword evidence="5" id="KW-0496">Mitochondrion</keyword>
<dbReference type="OrthoDB" id="10040024at2759"/>
<comment type="subcellular location">
    <subcellularLocation>
        <location evidence="1">Membrane</location>
    </subcellularLocation>
    <subcellularLocation>
        <location evidence="5">Mitochondrion inner membrane</location>
        <topology evidence="5">Multi-pass membrane protein</topology>
    </subcellularLocation>
</comment>
<sequence length="397" mass="42180">MRRLVRLRWAGITAAEPSGHVATTGESSVSSALLRRLSGAAASAKAAADAAPGWSPAAAVMFLPSAVCGYLAYWQYERMRWKEGLITDRERMADAPPLDLMAPDYEPKDYDKVFVRGRYLDEYSVYVGPRPRSVPGQGIQSGYLVVSPLRTEDKKGVALVNRGWAPAAWKEAHAAEGARVLAARQAQRQAAEAAAAAEASSSQPAAAKSGGGWFGWGRSPAPAQPPAASQPPPSPVVDVVGVVQPDEASNQFMPGNREEEDEFHSLQRGALARAMGLPHDTPLVTLVTTAASASVPTQPTSPLQQSRGLDPSGPGPDGPDEGPSYPQPKHSADLVRFTTMPIDHRNYALIWGSLCVLLAGMARQVVTSPSRGLRMVQGSGETAREAWSSSRASEQRA</sequence>
<organism evidence="7 8">
    <name type="scientific">Edaphochlamys debaryana</name>
    <dbReference type="NCBI Taxonomy" id="47281"/>
    <lineage>
        <taxon>Eukaryota</taxon>
        <taxon>Viridiplantae</taxon>
        <taxon>Chlorophyta</taxon>
        <taxon>core chlorophytes</taxon>
        <taxon>Chlorophyceae</taxon>
        <taxon>CS clade</taxon>
        <taxon>Chlamydomonadales</taxon>
        <taxon>Chlamydomonadales incertae sedis</taxon>
        <taxon>Edaphochlamys</taxon>
    </lineage>
</organism>
<keyword evidence="3" id="KW-1133">Transmembrane helix</keyword>
<feature type="region of interest" description="Disordered" evidence="6">
    <location>
        <begin position="376"/>
        <end position="397"/>
    </location>
</feature>
<dbReference type="AlphaFoldDB" id="A0A836BYE5"/>
<feature type="compositionally biased region" description="Polar residues" evidence="6">
    <location>
        <begin position="292"/>
        <end position="305"/>
    </location>
</feature>
<comment type="caution">
    <text evidence="7">The sequence shown here is derived from an EMBL/GenBank/DDBJ whole genome shotgun (WGS) entry which is preliminary data.</text>
</comment>
<proteinExistence type="inferred from homology"/>
<accession>A0A836BYE5</accession>
<gene>
    <name evidence="7" type="ORF">HYH03_008326</name>
</gene>
<comment type="similarity">
    <text evidence="5">Belongs to the SURF1 family.</text>
</comment>
<feature type="compositionally biased region" description="Low complexity" evidence="6">
    <location>
        <begin position="385"/>
        <end position="397"/>
    </location>
</feature>
<dbReference type="PROSITE" id="PS50895">
    <property type="entry name" value="SURF1"/>
    <property type="match status" value="1"/>
</dbReference>
<dbReference type="Pfam" id="PF02104">
    <property type="entry name" value="SURF1"/>
    <property type="match status" value="1"/>
</dbReference>
<keyword evidence="2" id="KW-0812">Transmembrane</keyword>
<dbReference type="EMBL" id="JAEHOE010000037">
    <property type="protein sequence ID" value="KAG2493510.1"/>
    <property type="molecule type" value="Genomic_DNA"/>
</dbReference>
<keyword evidence="4" id="KW-0472">Membrane</keyword>
<evidence type="ECO:0000313" key="8">
    <source>
        <dbReference type="Proteomes" id="UP000612055"/>
    </source>
</evidence>
<evidence type="ECO:0000256" key="3">
    <source>
        <dbReference type="ARBA" id="ARBA00022989"/>
    </source>
</evidence>
<dbReference type="InterPro" id="IPR045214">
    <property type="entry name" value="Surf1/Surf4"/>
</dbReference>